<protein>
    <submittedName>
        <fullName evidence="1">Uncharacterized protein</fullName>
    </submittedName>
</protein>
<proteinExistence type="predicted"/>
<evidence type="ECO:0000313" key="1">
    <source>
        <dbReference type="EMBL" id="KAI8003416.1"/>
    </source>
</evidence>
<accession>A0ACC0GV68</accession>
<dbReference type="Proteomes" id="UP001060215">
    <property type="component" value="Chromosome 9"/>
</dbReference>
<reference evidence="1 2" key="1">
    <citation type="journal article" date="2022" name="Plant J.">
        <title>Chromosome-level genome of Camellia lanceoleosa provides a valuable resource for understanding genome evolution and self-incompatibility.</title>
        <authorList>
            <person name="Gong W."/>
            <person name="Xiao S."/>
            <person name="Wang L."/>
            <person name="Liao Z."/>
            <person name="Chang Y."/>
            <person name="Mo W."/>
            <person name="Hu G."/>
            <person name="Li W."/>
            <person name="Zhao G."/>
            <person name="Zhu H."/>
            <person name="Hu X."/>
            <person name="Ji K."/>
            <person name="Xiang X."/>
            <person name="Song Q."/>
            <person name="Yuan D."/>
            <person name="Jin S."/>
            <person name="Zhang L."/>
        </authorList>
    </citation>
    <scope>NUCLEOTIDE SEQUENCE [LARGE SCALE GENOMIC DNA]</scope>
    <source>
        <strain evidence="1">SQ_2022a</strain>
    </source>
</reference>
<dbReference type="EMBL" id="CM045766">
    <property type="protein sequence ID" value="KAI8003416.1"/>
    <property type="molecule type" value="Genomic_DNA"/>
</dbReference>
<gene>
    <name evidence="1" type="ORF">LOK49_LG08G02323</name>
</gene>
<organism evidence="1 2">
    <name type="scientific">Camellia lanceoleosa</name>
    <dbReference type="NCBI Taxonomy" id="1840588"/>
    <lineage>
        <taxon>Eukaryota</taxon>
        <taxon>Viridiplantae</taxon>
        <taxon>Streptophyta</taxon>
        <taxon>Embryophyta</taxon>
        <taxon>Tracheophyta</taxon>
        <taxon>Spermatophyta</taxon>
        <taxon>Magnoliopsida</taxon>
        <taxon>eudicotyledons</taxon>
        <taxon>Gunneridae</taxon>
        <taxon>Pentapetalae</taxon>
        <taxon>asterids</taxon>
        <taxon>Ericales</taxon>
        <taxon>Theaceae</taxon>
        <taxon>Camellia</taxon>
    </lineage>
</organism>
<keyword evidence="2" id="KW-1185">Reference proteome</keyword>
<sequence length="80" mass="8410">METAANLVTEAELAVPGTEESELAVGGEDDVLDVVEVAGEVAVGETVDLLFFGQWNLSRDAVTIMSELSIKVAIMVTQSV</sequence>
<comment type="caution">
    <text evidence="1">The sequence shown here is derived from an EMBL/GenBank/DDBJ whole genome shotgun (WGS) entry which is preliminary data.</text>
</comment>
<name>A0ACC0GV68_9ERIC</name>
<evidence type="ECO:0000313" key="2">
    <source>
        <dbReference type="Proteomes" id="UP001060215"/>
    </source>
</evidence>